<proteinExistence type="predicted"/>
<evidence type="ECO:0000313" key="2">
    <source>
        <dbReference type="Proteomes" id="UP000614469"/>
    </source>
</evidence>
<evidence type="ECO:0000313" key="1">
    <source>
        <dbReference type="EMBL" id="MBC8336837.1"/>
    </source>
</evidence>
<dbReference type="AlphaFoldDB" id="A0A8J6TKP8"/>
<organism evidence="1 2">
    <name type="scientific">Candidatus Desulfolinea nitratireducens</name>
    <dbReference type="NCBI Taxonomy" id="2841698"/>
    <lineage>
        <taxon>Bacteria</taxon>
        <taxon>Bacillati</taxon>
        <taxon>Chloroflexota</taxon>
        <taxon>Anaerolineae</taxon>
        <taxon>Anaerolineales</taxon>
        <taxon>Anaerolineales incertae sedis</taxon>
        <taxon>Candidatus Desulfolinea</taxon>
    </lineage>
</organism>
<name>A0A8J6TKP8_9CHLR</name>
<reference evidence="1 2" key="1">
    <citation type="submission" date="2020-08" db="EMBL/GenBank/DDBJ databases">
        <title>Bridging the membrane lipid divide: bacteria of the FCB group superphylum have the potential to synthesize archaeal ether lipids.</title>
        <authorList>
            <person name="Villanueva L."/>
            <person name="Von Meijenfeldt F.A.B."/>
            <person name="Westbye A.B."/>
            <person name="Yadav S."/>
            <person name="Hopmans E.C."/>
            <person name="Dutilh B.E."/>
            <person name="Sinninghe Damste J.S."/>
        </authorList>
    </citation>
    <scope>NUCLEOTIDE SEQUENCE [LARGE SCALE GENOMIC DNA]</scope>
    <source>
        <strain evidence="1">NIOZ-UU36</strain>
    </source>
</reference>
<gene>
    <name evidence="1" type="ORF">H8E29_16370</name>
</gene>
<dbReference type="InterPro" id="IPR046262">
    <property type="entry name" value="DUF6295"/>
</dbReference>
<dbReference type="EMBL" id="JACNJN010000199">
    <property type="protein sequence ID" value="MBC8336837.1"/>
    <property type="molecule type" value="Genomic_DNA"/>
</dbReference>
<dbReference type="Pfam" id="PF19812">
    <property type="entry name" value="DUF6295"/>
    <property type="match status" value="1"/>
</dbReference>
<comment type="caution">
    <text evidence="1">The sequence shown here is derived from an EMBL/GenBank/DDBJ whole genome shotgun (WGS) entry which is preliminary data.</text>
</comment>
<accession>A0A8J6TKP8</accession>
<protein>
    <submittedName>
        <fullName evidence="1">Uncharacterized protein</fullName>
    </submittedName>
</protein>
<sequence length="88" mass="9416">MCTMISKQVSIAGSGKGREGWFSVNQANVSYDHPFHVPDEHALNIDFVNEALGPGARVAVELSEQAARSLVETILEVLNQAEAGGHLV</sequence>
<dbReference type="Proteomes" id="UP000614469">
    <property type="component" value="Unassembled WGS sequence"/>
</dbReference>